<name>A0A564XY24_HYMDI</name>
<feature type="compositionally biased region" description="Polar residues" evidence="2">
    <location>
        <begin position="426"/>
        <end position="435"/>
    </location>
</feature>
<evidence type="ECO:0000256" key="1">
    <source>
        <dbReference type="SAM" id="Coils"/>
    </source>
</evidence>
<evidence type="ECO:0000313" key="4">
    <source>
        <dbReference type="Proteomes" id="UP000321570"/>
    </source>
</evidence>
<accession>A0A564XY24</accession>
<evidence type="ECO:0000313" key="3">
    <source>
        <dbReference type="EMBL" id="VUZ39927.1"/>
    </source>
</evidence>
<dbReference type="Proteomes" id="UP000321570">
    <property type="component" value="Unassembled WGS sequence"/>
</dbReference>
<feature type="compositionally biased region" description="Polar residues" evidence="2">
    <location>
        <begin position="313"/>
        <end position="332"/>
    </location>
</feature>
<keyword evidence="4" id="KW-1185">Reference proteome</keyword>
<protein>
    <recommendedName>
        <fullName evidence="5">C2 domain-containing protein</fullName>
    </recommendedName>
</protein>
<feature type="compositionally biased region" description="Basic and acidic residues" evidence="2">
    <location>
        <begin position="472"/>
        <end position="482"/>
    </location>
</feature>
<dbReference type="AlphaFoldDB" id="A0A564XY24"/>
<feature type="compositionally biased region" description="Basic and acidic residues" evidence="2">
    <location>
        <begin position="334"/>
        <end position="344"/>
    </location>
</feature>
<feature type="compositionally biased region" description="Polar residues" evidence="2">
    <location>
        <begin position="361"/>
        <end position="373"/>
    </location>
</feature>
<evidence type="ECO:0008006" key="5">
    <source>
        <dbReference type="Google" id="ProtNLM"/>
    </source>
</evidence>
<organism evidence="3 4">
    <name type="scientific">Hymenolepis diminuta</name>
    <name type="common">Rat tapeworm</name>
    <dbReference type="NCBI Taxonomy" id="6216"/>
    <lineage>
        <taxon>Eukaryota</taxon>
        <taxon>Metazoa</taxon>
        <taxon>Spiralia</taxon>
        <taxon>Lophotrochozoa</taxon>
        <taxon>Platyhelminthes</taxon>
        <taxon>Cestoda</taxon>
        <taxon>Eucestoda</taxon>
        <taxon>Cyclophyllidea</taxon>
        <taxon>Hymenolepididae</taxon>
        <taxon>Hymenolepis</taxon>
    </lineage>
</organism>
<feature type="coiled-coil region" evidence="1">
    <location>
        <begin position="507"/>
        <end position="541"/>
    </location>
</feature>
<reference evidence="3 4" key="1">
    <citation type="submission" date="2019-07" db="EMBL/GenBank/DDBJ databases">
        <authorList>
            <person name="Jastrzebski P J."/>
            <person name="Paukszto L."/>
            <person name="Jastrzebski P J."/>
        </authorList>
    </citation>
    <scope>NUCLEOTIDE SEQUENCE [LARGE SCALE GENOMIC DNA]</scope>
    <source>
        <strain evidence="3 4">WMS-il1</strain>
    </source>
</reference>
<feature type="compositionally biased region" description="Basic and acidic residues" evidence="2">
    <location>
        <begin position="410"/>
        <end position="425"/>
    </location>
</feature>
<sequence>MSRLPRAVKIVVHDGRNLDYRVVGSKKSPQTRRWRVIFIGGEKKQATGIVDEQDGFPRWDCEVLIAPPKPVDNVRMLVLDGKEREVGQVVINLLDFWPPSPPPSLVTSQLHVRELQATKHNPTPCGQLSFWIWATDYWPEGTVPIAGSSGGHSAKQAIRGSFSHLGAALKSSQHGSVAASQSGIGGEVGDNHSRLGAKFRDIKNRSRENRSGASYVSASGIQNHQSQPDEGSVLMGASIISSHAGLAPTVGGWTSAASELTGGMAVESNLVNGGGSYNPLGSPEQDERETYGDLGRPSSTFVAGGGGMINSDDVWNTPASNFPPSSSAQPSSMREGELPRKSRQYDSPINGKGRRKHVVSQLKSKLSRSTANLSEIGHKMRSKRPSPDGGRCDQDSRVPLDEPAMNETPPSRRRDNRPIVRHSENSLEPNAQYSGDTVKEEWGLPSTQPQPTSMTPAPNLKSNGNTTAYGLHPEEGPGKAKDDMTKRELIELTSVLEQRLLATRTELVRANMEQNHLSARVEELNSELTQTRLQLSTLRNRLLEDNLTQYLEVSITEGSPVRPPPRGEHLTTFQSPNASPPAATARSPENSFLSKARALATRSFGGGILSSATSQPNLSSTGINGQSSFSPPSPSRNGVIDYGSVW</sequence>
<dbReference type="EMBL" id="CABIJS010000022">
    <property type="protein sequence ID" value="VUZ39927.1"/>
    <property type="molecule type" value="Genomic_DNA"/>
</dbReference>
<evidence type="ECO:0000256" key="2">
    <source>
        <dbReference type="SAM" id="MobiDB-lite"/>
    </source>
</evidence>
<proteinExistence type="predicted"/>
<feature type="compositionally biased region" description="Low complexity" evidence="2">
    <location>
        <begin position="445"/>
        <end position="458"/>
    </location>
</feature>
<feature type="region of interest" description="Disordered" evidence="2">
    <location>
        <begin position="274"/>
        <end position="482"/>
    </location>
</feature>
<feature type="compositionally biased region" description="Polar residues" evidence="2">
    <location>
        <begin position="610"/>
        <end position="630"/>
    </location>
</feature>
<gene>
    <name evidence="3" type="ORF">WMSIL1_LOCUS1009</name>
</gene>
<keyword evidence="1" id="KW-0175">Coiled coil</keyword>
<feature type="region of interest" description="Disordered" evidence="2">
    <location>
        <begin position="557"/>
        <end position="590"/>
    </location>
</feature>
<feature type="region of interest" description="Disordered" evidence="2">
    <location>
        <begin position="606"/>
        <end position="646"/>
    </location>
</feature>
<feature type="compositionally biased region" description="Basic and acidic residues" evidence="2">
    <location>
        <begin position="390"/>
        <end position="400"/>
    </location>
</feature>